<accession>A0A6H1TVD8</accession>
<feature type="transmembrane region" description="Helical" evidence="1">
    <location>
        <begin position="719"/>
        <end position="741"/>
    </location>
</feature>
<feature type="domain" description="CHASE2" evidence="2">
    <location>
        <begin position="414"/>
        <end position="732"/>
    </location>
</feature>
<keyword evidence="1" id="KW-1133">Transmembrane helix</keyword>
<dbReference type="SMART" id="SM01080">
    <property type="entry name" value="CHASE2"/>
    <property type="match status" value="1"/>
</dbReference>
<reference evidence="3 4" key="1">
    <citation type="submission" date="2020-04" db="EMBL/GenBank/DDBJ databases">
        <authorList>
            <person name="Basu S."/>
            <person name="Maruthanayagam V."/>
            <person name="Chakraborty S."/>
            <person name="Pramanik A."/>
            <person name="Mukherjee J."/>
            <person name="Brink B."/>
        </authorList>
    </citation>
    <scope>NUCLEOTIDE SEQUENCE [LARGE SCALE GENOMIC DNA]</scope>
    <source>
        <strain evidence="3 4">AP17</strain>
    </source>
</reference>
<evidence type="ECO:0000259" key="2">
    <source>
        <dbReference type="SMART" id="SM01080"/>
    </source>
</evidence>
<proteinExistence type="predicted"/>
<evidence type="ECO:0000313" key="3">
    <source>
        <dbReference type="EMBL" id="QIZ69910.1"/>
    </source>
</evidence>
<dbReference type="EMBL" id="CP051167">
    <property type="protein sequence ID" value="QIZ69910.1"/>
    <property type="molecule type" value="Genomic_DNA"/>
</dbReference>
<evidence type="ECO:0000313" key="4">
    <source>
        <dbReference type="Proteomes" id="UP000500857"/>
    </source>
</evidence>
<dbReference type="KEGG" id="oxy:HCG48_04375"/>
<protein>
    <submittedName>
        <fullName evidence="3">CHASE2 domain-containing protein</fullName>
    </submittedName>
</protein>
<gene>
    <name evidence="3" type="ORF">HCG48_04375</name>
</gene>
<name>A0A6H1TVD8_9CYAN</name>
<dbReference type="InterPro" id="IPR007890">
    <property type="entry name" value="CHASE2"/>
</dbReference>
<dbReference type="RefSeq" id="WP_168568067.1">
    <property type="nucleotide sequence ID" value="NZ_CP051167.1"/>
</dbReference>
<sequence length="809" mass="91594">MSRIAILKIRSGDFNVGFDVSLQILRQGGSLLAEIEGRLPPQPNLDGFYVSWQTRFRSLNSSYRRSRQFKTAEDGWEIDESTPTNRAIGNEIEACKQLTKTLEREMKNWLQDSARGQWQKIRERLLREFANRSDPIDLTIDARDPKLWKLPWHVWDLLEDYPDVGISYTFPEFDRPSQILATHKKENKVRILAIFGDDSELDLEVDRQLISELKEANVEFLNAPRPQTVIERLRDPQGWDVFFFAGHSDSEKDDGRIYLNESENLEIDEFKNALKEAIARGLKIAIFNSCDGLGFTRKLADLHLPVAIVMQEEVPDRVAQAFLKEFLAEYATGTSLVRAVRRSQERLEAFRELPGCTWLPALYQNLGTTLPTWETLRDRSPRDRPAIAQQLRRVALISLAIGLSAIASRHFGTLQSLELASFDLLMRNRAIEAPDDRLAIVALTEEDLQFQDRMGWQREAKSLSDLALYKLLEKLQTYRPRVIALDLYRDFPTDPDIPELKQHFNRPNFIGTCLVGGTRDRPIGIAPPPEIESNGRLGFSNFPQDANGVIRRQFLGMSPDNTCPTSQSLSLTVALAYLRSENITNIGFNSNNELEIGSVIFPKLTAETGGYQLPRSEAQGYQVLLNYRAAEAIAPQVTLQQILEGRIDDRLPELVTDKIVLIGTIAQTYQDWHLTPYSKGQWPQKMPGAIVHAHGISQIVSAVVDKRPLINTWPDEIEMLWVLSWCFLGGILILLVVEIYPLSTKERWNSFQIIAIGFFSTAGAIAVLSALSFLLFELGLWVPIVPASLGLLLTSGGIIISYFCLNDKS</sequence>
<evidence type="ECO:0000256" key="1">
    <source>
        <dbReference type="SAM" id="Phobius"/>
    </source>
</evidence>
<keyword evidence="1" id="KW-0812">Transmembrane</keyword>
<feature type="transmembrane region" description="Helical" evidence="1">
    <location>
        <begin position="753"/>
        <end position="775"/>
    </location>
</feature>
<dbReference type="Pfam" id="PF12770">
    <property type="entry name" value="CHAT"/>
    <property type="match status" value="1"/>
</dbReference>
<keyword evidence="1" id="KW-0472">Membrane</keyword>
<dbReference type="Proteomes" id="UP000500857">
    <property type="component" value="Chromosome"/>
</dbReference>
<organism evidence="3 4">
    <name type="scientific">Oxynema aestuarii AP17</name>
    <dbReference type="NCBI Taxonomy" id="2064643"/>
    <lineage>
        <taxon>Bacteria</taxon>
        <taxon>Bacillati</taxon>
        <taxon>Cyanobacteriota</taxon>
        <taxon>Cyanophyceae</taxon>
        <taxon>Oscillatoriophycideae</taxon>
        <taxon>Oscillatoriales</taxon>
        <taxon>Oscillatoriaceae</taxon>
        <taxon>Oxynema</taxon>
        <taxon>Oxynema aestuarii</taxon>
    </lineage>
</organism>
<dbReference type="Pfam" id="PF05226">
    <property type="entry name" value="CHASE2"/>
    <property type="match status" value="1"/>
</dbReference>
<feature type="transmembrane region" description="Helical" evidence="1">
    <location>
        <begin position="781"/>
        <end position="805"/>
    </location>
</feature>
<dbReference type="InterPro" id="IPR024983">
    <property type="entry name" value="CHAT_dom"/>
</dbReference>
<dbReference type="AlphaFoldDB" id="A0A6H1TVD8"/>
<keyword evidence="4" id="KW-1185">Reference proteome</keyword>